<feature type="binding site" evidence="5">
    <location>
        <position position="49"/>
    </location>
    <ligand>
        <name>pyruvate</name>
        <dbReference type="ChEBI" id="CHEBI:15361"/>
    </ligand>
</feature>
<dbReference type="AlphaFoldDB" id="A0A942DYZ1"/>
<feature type="active site" description="Schiff-base intermediate with substrate" evidence="4">
    <location>
        <position position="164"/>
    </location>
</feature>
<keyword evidence="2 3" id="KW-0456">Lyase</keyword>
<dbReference type="Gene3D" id="3.20.20.70">
    <property type="entry name" value="Aldolase class I"/>
    <property type="match status" value="1"/>
</dbReference>
<dbReference type="PANTHER" id="PTHR12128">
    <property type="entry name" value="DIHYDRODIPICOLINATE SYNTHASE"/>
    <property type="match status" value="1"/>
</dbReference>
<dbReference type="EMBL" id="JAGWCR010000008">
    <property type="protein sequence ID" value="MBS3650206.1"/>
    <property type="molecule type" value="Genomic_DNA"/>
</dbReference>
<accession>A0A942DYZ1</accession>
<dbReference type="Proteomes" id="UP000680348">
    <property type="component" value="Unassembled WGS sequence"/>
</dbReference>
<dbReference type="GO" id="GO:0008840">
    <property type="term" value="F:4-hydroxy-tetrahydrodipicolinate synthase activity"/>
    <property type="evidence" value="ECO:0007669"/>
    <property type="project" value="TreeGrafter"/>
</dbReference>
<dbReference type="SUPFAM" id="SSF51569">
    <property type="entry name" value="Aldolase"/>
    <property type="match status" value="1"/>
</dbReference>
<evidence type="ECO:0000256" key="3">
    <source>
        <dbReference type="PIRNR" id="PIRNR001365"/>
    </source>
</evidence>
<evidence type="ECO:0000256" key="2">
    <source>
        <dbReference type="ARBA" id="ARBA00023239"/>
    </source>
</evidence>
<dbReference type="PIRSF" id="PIRSF001365">
    <property type="entry name" value="DHDPS"/>
    <property type="match status" value="1"/>
</dbReference>
<evidence type="ECO:0000256" key="4">
    <source>
        <dbReference type="PIRSR" id="PIRSR001365-1"/>
    </source>
</evidence>
<dbReference type="PRINTS" id="PR00146">
    <property type="entry name" value="DHPICSNTHASE"/>
</dbReference>
<feature type="binding site" evidence="5">
    <location>
        <position position="206"/>
    </location>
    <ligand>
        <name>pyruvate</name>
        <dbReference type="ChEBI" id="CHEBI:15361"/>
    </ligand>
</feature>
<reference evidence="6" key="1">
    <citation type="submission" date="2021-04" db="EMBL/GenBank/DDBJ databases">
        <title>Pseudaminobacter soli sp. nov., isolated from paddy soil contaminated by heavy metals.</title>
        <authorList>
            <person name="Zhang K."/>
        </authorList>
    </citation>
    <scope>NUCLEOTIDE SEQUENCE</scope>
    <source>
        <strain evidence="6">19-2017</strain>
    </source>
</reference>
<sequence length="304" mass="32461">MTKVSWSGVLPALATPFAADGSIDKDQLKQLVDLLLSEGVSGFVVGGSTGEYYSMSISERADLFETVFAHVAGRGTVIAGTSSTNHSETLELTKVAKQIGYDGCMVLPPVYCLPTPSEIVKAFEDVAAIGLPIMVYNNPARVGVALSPSLTAQLAALPGVAAYKESARDLYAVAEVYYATRDRLAHFAGLEPYASALLSRGASGIVSTISNVCAREVVNYYKTFRENDADALSRNQQVIDQLYHLLARSGLANFAFVKGAMAALSRPGGVTRSPHRMADQAQIEKIGTEIREIYARAGVEMKQA</sequence>
<protein>
    <submittedName>
        <fullName evidence="6">Dihydrodipicolinate synthase family protein</fullName>
    </submittedName>
</protein>
<organism evidence="6 7">
    <name type="scientific">Pseudaminobacter soli</name>
    <name type="common">ex Zhang et al. 2022</name>
    <dbReference type="NCBI Taxonomy" id="2831468"/>
    <lineage>
        <taxon>Bacteria</taxon>
        <taxon>Pseudomonadati</taxon>
        <taxon>Pseudomonadota</taxon>
        <taxon>Alphaproteobacteria</taxon>
        <taxon>Hyphomicrobiales</taxon>
        <taxon>Phyllobacteriaceae</taxon>
        <taxon>Pseudaminobacter</taxon>
    </lineage>
</organism>
<gene>
    <name evidence="6" type="ORF">KEU06_16455</name>
</gene>
<dbReference type="Pfam" id="PF00701">
    <property type="entry name" value="DHDPS"/>
    <property type="match status" value="1"/>
</dbReference>
<dbReference type="PANTHER" id="PTHR12128:SF66">
    <property type="entry name" value="4-HYDROXY-2-OXOGLUTARATE ALDOLASE, MITOCHONDRIAL"/>
    <property type="match status" value="1"/>
</dbReference>
<feature type="active site" description="Proton donor/acceptor" evidence="4">
    <location>
        <position position="136"/>
    </location>
</feature>
<dbReference type="CDD" id="cd00408">
    <property type="entry name" value="DHDPS-like"/>
    <property type="match status" value="1"/>
</dbReference>
<comment type="similarity">
    <text evidence="1 3">Belongs to the DapA family.</text>
</comment>
<dbReference type="InterPro" id="IPR002220">
    <property type="entry name" value="DapA-like"/>
</dbReference>
<dbReference type="InterPro" id="IPR013785">
    <property type="entry name" value="Aldolase_TIM"/>
</dbReference>
<name>A0A942DYZ1_9HYPH</name>
<evidence type="ECO:0000313" key="6">
    <source>
        <dbReference type="EMBL" id="MBS3650206.1"/>
    </source>
</evidence>
<evidence type="ECO:0000313" key="7">
    <source>
        <dbReference type="Proteomes" id="UP000680348"/>
    </source>
</evidence>
<proteinExistence type="inferred from homology"/>
<evidence type="ECO:0000256" key="1">
    <source>
        <dbReference type="ARBA" id="ARBA00007592"/>
    </source>
</evidence>
<comment type="caution">
    <text evidence="6">The sequence shown here is derived from an EMBL/GenBank/DDBJ whole genome shotgun (WGS) entry which is preliminary data.</text>
</comment>
<dbReference type="RefSeq" id="WP_188255754.1">
    <property type="nucleotide sequence ID" value="NZ_JABVCF010000008.1"/>
</dbReference>
<dbReference type="SMART" id="SM01130">
    <property type="entry name" value="DHDPS"/>
    <property type="match status" value="1"/>
</dbReference>
<keyword evidence="7" id="KW-1185">Reference proteome</keyword>
<evidence type="ECO:0000256" key="5">
    <source>
        <dbReference type="PIRSR" id="PIRSR001365-2"/>
    </source>
</evidence>